<sequence>MGATPKRGRHRGMSGSLPLEDFARQHPMRLYAVAAATVALIAQYVTVPEEAILTLVAALLGVGEFTQRIEDRKTLEALLRLPPAVPVTGENVIGFPQQ</sequence>
<evidence type="ECO:0000313" key="2">
    <source>
        <dbReference type="Proteomes" id="UP001500879"/>
    </source>
</evidence>
<reference evidence="2" key="1">
    <citation type="journal article" date="2019" name="Int. J. Syst. Evol. Microbiol.">
        <title>The Global Catalogue of Microorganisms (GCM) 10K type strain sequencing project: providing services to taxonomists for standard genome sequencing and annotation.</title>
        <authorList>
            <consortium name="The Broad Institute Genomics Platform"/>
            <consortium name="The Broad Institute Genome Sequencing Center for Infectious Disease"/>
            <person name="Wu L."/>
            <person name="Ma J."/>
        </authorList>
    </citation>
    <scope>NUCLEOTIDE SEQUENCE [LARGE SCALE GENOMIC DNA]</scope>
    <source>
        <strain evidence="2">JCM 4788</strain>
    </source>
</reference>
<proteinExistence type="predicted"/>
<evidence type="ECO:0000313" key="1">
    <source>
        <dbReference type="EMBL" id="GAA0406109.1"/>
    </source>
</evidence>
<dbReference type="EMBL" id="BAAABX010000032">
    <property type="protein sequence ID" value="GAA0406109.1"/>
    <property type="molecule type" value="Genomic_DNA"/>
</dbReference>
<gene>
    <name evidence="1" type="ORF">GCM10010357_28830</name>
</gene>
<dbReference type="Proteomes" id="UP001500879">
    <property type="component" value="Unassembled WGS sequence"/>
</dbReference>
<evidence type="ECO:0008006" key="3">
    <source>
        <dbReference type="Google" id="ProtNLM"/>
    </source>
</evidence>
<accession>A0ABP3IIZ9</accession>
<organism evidence="1 2">
    <name type="scientific">Streptomyces luteireticuli</name>
    <dbReference type="NCBI Taxonomy" id="173858"/>
    <lineage>
        <taxon>Bacteria</taxon>
        <taxon>Bacillati</taxon>
        <taxon>Actinomycetota</taxon>
        <taxon>Actinomycetes</taxon>
        <taxon>Kitasatosporales</taxon>
        <taxon>Streptomycetaceae</taxon>
        <taxon>Streptomyces</taxon>
    </lineage>
</organism>
<comment type="caution">
    <text evidence="1">The sequence shown here is derived from an EMBL/GenBank/DDBJ whole genome shotgun (WGS) entry which is preliminary data.</text>
</comment>
<protein>
    <recommendedName>
        <fullName evidence="3">Cation-transporting P-type ATPase N-terminal domain-containing protein</fullName>
    </recommendedName>
</protein>
<name>A0ABP3IIZ9_9ACTN</name>
<keyword evidence="2" id="KW-1185">Reference proteome</keyword>
<dbReference type="RefSeq" id="WP_344024001.1">
    <property type="nucleotide sequence ID" value="NZ_BAAABX010000032.1"/>
</dbReference>